<keyword evidence="1 2" id="KW-0807">Transducer</keyword>
<evidence type="ECO:0000256" key="1">
    <source>
        <dbReference type="ARBA" id="ARBA00023224"/>
    </source>
</evidence>
<evidence type="ECO:0000313" key="6">
    <source>
        <dbReference type="EMBL" id="MQN00685.1"/>
    </source>
</evidence>
<evidence type="ECO:0000313" key="7">
    <source>
        <dbReference type="Proteomes" id="UP000460257"/>
    </source>
</evidence>
<keyword evidence="3" id="KW-0175">Coiled coil</keyword>
<feature type="coiled-coil region" evidence="3">
    <location>
        <begin position="286"/>
        <end position="313"/>
    </location>
</feature>
<organism evidence="6 7">
    <name type="scientific">Candidatus Weimeria bifida</name>
    <dbReference type="NCBI Taxonomy" id="2599074"/>
    <lineage>
        <taxon>Bacteria</taxon>
        <taxon>Bacillati</taxon>
        <taxon>Bacillota</taxon>
        <taxon>Clostridia</taxon>
        <taxon>Lachnospirales</taxon>
        <taxon>Lachnospiraceae</taxon>
        <taxon>Candidatus Weimeria</taxon>
    </lineage>
</organism>
<feature type="transmembrane region" description="Helical" evidence="4">
    <location>
        <begin position="48"/>
        <end position="66"/>
    </location>
</feature>
<dbReference type="SUPFAM" id="SSF58104">
    <property type="entry name" value="Methyl-accepting chemotaxis protein (MCP) signaling domain"/>
    <property type="match status" value="1"/>
</dbReference>
<name>A0A6N7IWK6_9FIRM</name>
<dbReference type="AlphaFoldDB" id="A0A6N7IWK6"/>
<dbReference type="PANTHER" id="PTHR32089">
    <property type="entry name" value="METHYL-ACCEPTING CHEMOTAXIS PROTEIN MCPB"/>
    <property type="match status" value="1"/>
</dbReference>
<dbReference type="PROSITE" id="PS50111">
    <property type="entry name" value="CHEMOTAXIS_TRANSDUC_2"/>
    <property type="match status" value="1"/>
</dbReference>
<dbReference type="SMART" id="SM00283">
    <property type="entry name" value="MA"/>
    <property type="match status" value="1"/>
</dbReference>
<feature type="domain" description="Methyl-accepting transducer" evidence="5">
    <location>
        <begin position="215"/>
        <end position="451"/>
    </location>
</feature>
<keyword evidence="4" id="KW-1133">Transmembrane helix</keyword>
<evidence type="ECO:0000259" key="5">
    <source>
        <dbReference type="PROSITE" id="PS50111"/>
    </source>
</evidence>
<reference evidence="6" key="1">
    <citation type="journal article" date="2020" name="Appl. Environ. Microbiol.">
        <title>Medium-Chain Fatty Acid Synthesis by 'Candidatus Weimeria bifida' gen. nov., sp. nov., and 'Candidatus Pseudoramibacter fermentans' sp. nov.</title>
        <authorList>
            <person name="Scarborough M.J."/>
            <person name="Myers K.S."/>
            <person name="Donohue T.J."/>
            <person name="Noguera D.R."/>
        </authorList>
    </citation>
    <scope>NUCLEOTIDE SEQUENCE</scope>
    <source>
        <strain evidence="6">LCO1.1</strain>
    </source>
</reference>
<proteinExistence type="predicted"/>
<sequence>MLFCSTGGFMTYDETLRRKSGILVTTLFICLFLRSIVNGIVANNWGQVIPFLIGGAIICGVLFFMVKKLPPVIMMYALIIVLSIFTIVLMLTYPVSANYLMFFLLLFFAAIYGDMRPIAIQGAISAVCMIVFYLMFRDKIAGSWSIDAMAICVVYIISGCIALASVAKLNREQFDSVQNSGKNAKKQSKRAQDLLTEISASLDTLQETAGKIKESIVVTKDISSQIKIAGEDVAQRTQSVADGTKVIKDEIQESTKKITDMADMAAEMKALSEENAGSVHEGNSLVADLSGNMQKLEQTMSDVSQSVTKLSTQTSQIADILTKVRDISSQTNLLSLNASIEAARAGEAGKSFAVVAEQIRTLSDNSAAFSDQIGEIVEQINAQMQSVTEKIAQSQSDVDECRKYADTMADSFNKINTNTDSVLDKSGSIEANTSDMKEFMERNLSNVSEITDNMVSTSAAIEEISSSIGNLDDNISHIREGYNDIVLTTENLTNAAKQNK</sequence>
<protein>
    <recommendedName>
        <fullName evidence="5">Methyl-accepting transducer domain-containing protein</fullName>
    </recommendedName>
</protein>
<keyword evidence="7" id="KW-1185">Reference proteome</keyword>
<feature type="transmembrane region" description="Helical" evidence="4">
    <location>
        <begin position="21"/>
        <end position="42"/>
    </location>
</feature>
<comment type="caution">
    <text evidence="6">The sequence shown here is derived from an EMBL/GenBank/DDBJ whole genome shotgun (WGS) entry which is preliminary data.</text>
</comment>
<keyword evidence="4" id="KW-0812">Transmembrane</keyword>
<feature type="transmembrane region" description="Helical" evidence="4">
    <location>
        <begin position="73"/>
        <end position="91"/>
    </location>
</feature>
<dbReference type="Gene3D" id="1.10.287.950">
    <property type="entry name" value="Methyl-accepting chemotaxis protein"/>
    <property type="match status" value="1"/>
</dbReference>
<dbReference type="EMBL" id="VOGC01000002">
    <property type="protein sequence ID" value="MQN00685.1"/>
    <property type="molecule type" value="Genomic_DNA"/>
</dbReference>
<dbReference type="Pfam" id="PF00015">
    <property type="entry name" value="MCPsignal"/>
    <property type="match status" value="1"/>
</dbReference>
<evidence type="ECO:0000256" key="2">
    <source>
        <dbReference type="PROSITE-ProRule" id="PRU00284"/>
    </source>
</evidence>
<feature type="transmembrane region" description="Helical" evidence="4">
    <location>
        <begin position="148"/>
        <end position="167"/>
    </location>
</feature>
<evidence type="ECO:0000256" key="4">
    <source>
        <dbReference type="SAM" id="Phobius"/>
    </source>
</evidence>
<feature type="transmembrane region" description="Helical" evidence="4">
    <location>
        <begin position="118"/>
        <end position="136"/>
    </location>
</feature>
<dbReference type="GO" id="GO:0007165">
    <property type="term" value="P:signal transduction"/>
    <property type="evidence" value="ECO:0007669"/>
    <property type="project" value="UniProtKB-KW"/>
</dbReference>
<dbReference type="InterPro" id="IPR004089">
    <property type="entry name" value="MCPsignal_dom"/>
</dbReference>
<keyword evidence="4" id="KW-0472">Membrane</keyword>
<gene>
    <name evidence="6" type="ORF">FRC54_01640</name>
</gene>
<dbReference type="PANTHER" id="PTHR32089:SF112">
    <property type="entry name" value="LYSOZYME-LIKE PROTEIN-RELATED"/>
    <property type="match status" value="1"/>
</dbReference>
<accession>A0A6N7IWK6</accession>
<evidence type="ECO:0000256" key="3">
    <source>
        <dbReference type="SAM" id="Coils"/>
    </source>
</evidence>
<dbReference type="Proteomes" id="UP000460257">
    <property type="component" value="Unassembled WGS sequence"/>
</dbReference>
<dbReference type="GO" id="GO:0016020">
    <property type="term" value="C:membrane"/>
    <property type="evidence" value="ECO:0007669"/>
    <property type="project" value="InterPro"/>
</dbReference>